<dbReference type="InterPro" id="IPR009003">
    <property type="entry name" value="Peptidase_S1_PA"/>
</dbReference>
<dbReference type="InterPro" id="IPR043504">
    <property type="entry name" value="Peptidase_S1_PA_chymotrypsin"/>
</dbReference>
<accession>A0A8S0ZZY9</accession>
<dbReference type="Gene3D" id="2.40.10.10">
    <property type="entry name" value="Trypsin-like serine proteases"/>
    <property type="match status" value="1"/>
</dbReference>
<sequence>MRKSLAITAILSFCAKVICQFHECLDDPEESPESGPLNEPKFSWLGALQYIHVKTGAPHYFRVPRAVLISRQFCLCTAVDAAEIPINYALGNVAFGDYERDEIECGITPQQAIDGQECDSAILVMPIADVLIHPEYKHFKAKNSVALLKLIKPIKSAYMLPACLPFKNYLIDNSGRQTKSKMIHIDFTTDVPRDFSEEEKEIKRILLLPKEICYLFDPKSPQNETLITRNRMMCTTGCGFHSGAPTLVHEHTGHWSIVSLATGFDISRQSNHNVPQRSLSGYRHYGIFYQFLSNIGGSQCPDPLRNHRPPKPPQHIVIFPYVPWITAAITGKPIGAFAKDDPFGYVMPRTDNDYGGFKGFGHHWLGHWYMGGIRCFDRGVKADDMFKFYHEIFSIKPKEDSFAYTSYYLEIHAEPLTSIVCVKVGMPYQFTSPKVLDLNRPASRVIIPLLLIKNQYRFQVEAWGYNSTSSSEDDTLDFEYSMK</sequence>
<keyword evidence="3" id="KW-1185">Reference proteome</keyword>
<organism evidence="2 3">
    <name type="scientific">Arctia plantaginis</name>
    <name type="common">Wood tiger moth</name>
    <name type="synonym">Phalaena plantaginis</name>
    <dbReference type="NCBI Taxonomy" id="874455"/>
    <lineage>
        <taxon>Eukaryota</taxon>
        <taxon>Metazoa</taxon>
        <taxon>Ecdysozoa</taxon>
        <taxon>Arthropoda</taxon>
        <taxon>Hexapoda</taxon>
        <taxon>Insecta</taxon>
        <taxon>Pterygota</taxon>
        <taxon>Neoptera</taxon>
        <taxon>Endopterygota</taxon>
        <taxon>Lepidoptera</taxon>
        <taxon>Glossata</taxon>
        <taxon>Ditrysia</taxon>
        <taxon>Noctuoidea</taxon>
        <taxon>Erebidae</taxon>
        <taxon>Arctiinae</taxon>
        <taxon>Arctia</taxon>
    </lineage>
</organism>
<feature type="signal peptide" evidence="1">
    <location>
        <begin position="1"/>
        <end position="19"/>
    </location>
</feature>
<reference evidence="2 3" key="1">
    <citation type="submission" date="2020-04" db="EMBL/GenBank/DDBJ databases">
        <authorList>
            <person name="Wallbank WR R."/>
            <person name="Pardo Diaz C."/>
            <person name="Kozak K."/>
            <person name="Martin S."/>
            <person name="Jiggins C."/>
            <person name="Moest M."/>
            <person name="Warren A I."/>
            <person name="Byers J.R.P. K."/>
            <person name="Montejo-Kovacevich G."/>
            <person name="Yen C E."/>
        </authorList>
    </citation>
    <scope>NUCLEOTIDE SEQUENCE [LARGE SCALE GENOMIC DNA]</scope>
</reference>
<evidence type="ECO:0000313" key="3">
    <source>
        <dbReference type="Proteomes" id="UP000494106"/>
    </source>
</evidence>
<evidence type="ECO:0000256" key="1">
    <source>
        <dbReference type="SAM" id="SignalP"/>
    </source>
</evidence>
<protein>
    <recommendedName>
        <fullName evidence="4">Peptidase S1 domain-containing protein</fullName>
    </recommendedName>
</protein>
<proteinExistence type="predicted"/>
<feature type="chain" id="PRO_5035855779" description="Peptidase S1 domain-containing protein" evidence="1">
    <location>
        <begin position="20"/>
        <end position="483"/>
    </location>
</feature>
<keyword evidence="1" id="KW-0732">Signal</keyword>
<dbReference type="Proteomes" id="UP000494106">
    <property type="component" value="Unassembled WGS sequence"/>
</dbReference>
<dbReference type="OrthoDB" id="7434223at2759"/>
<gene>
    <name evidence="2" type="ORF">APLA_LOCUS7171</name>
</gene>
<evidence type="ECO:0000313" key="2">
    <source>
        <dbReference type="EMBL" id="CAB3237837.1"/>
    </source>
</evidence>
<comment type="caution">
    <text evidence="2">The sequence shown here is derived from an EMBL/GenBank/DDBJ whole genome shotgun (WGS) entry which is preliminary data.</text>
</comment>
<evidence type="ECO:0008006" key="4">
    <source>
        <dbReference type="Google" id="ProtNLM"/>
    </source>
</evidence>
<name>A0A8S0ZZY9_ARCPL</name>
<dbReference type="EMBL" id="CADEBC010000495">
    <property type="protein sequence ID" value="CAB3237837.1"/>
    <property type="molecule type" value="Genomic_DNA"/>
</dbReference>
<dbReference type="AlphaFoldDB" id="A0A8S0ZZY9"/>
<dbReference type="SUPFAM" id="SSF50494">
    <property type="entry name" value="Trypsin-like serine proteases"/>
    <property type="match status" value="1"/>
</dbReference>